<sequence length="311" mass="32405">MEIGLLTSICAPRVKPSALLDLNFAAQTYRQNGSSVALSSVLTFSRASTAGFHDASGQAQTAAIDTPRFDHGADGQPRGLLIEHSSTNLIAPSDLGAIWTISGATNTSAPLTPDGLGARLITVNSGVNDCFLSRSASLSLGQAHTISVFCRRDLHRYVMFYGFGNGPAGVAFDLQTGASQINTSWSDVGIELISSEVARLYGTLSPAANGLFAVGPASGINGSKSFVGGEQLVLWGAQIEAGSSPSSHIPTTSTGVNRAADIAGIQGVSGVYDVQITYDDGTRTILTEQVLGNGWWPATLDRPHVKRLTIL</sequence>
<organism evidence="1 2">
    <name type="scientific">Aliiroseovarius salicola</name>
    <dbReference type="NCBI Taxonomy" id="3009082"/>
    <lineage>
        <taxon>Bacteria</taxon>
        <taxon>Pseudomonadati</taxon>
        <taxon>Pseudomonadota</taxon>
        <taxon>Alphaproteobacteria</taxon>
        <taxon>Rhodobacterales</taxon>
        <taxon>Paracoccaceae</taxon>
        <taxon>Aliiroseovarius</taxon>
    </lineage>
</organism>
<keyword evidence="2" id="KW-1185">Reference proteome</keyword>
<name>A0ABT4VZA9_9RHOB</name>
<dbReference type="RefSeq" id="WP_271052669.1">
    <property type="nucleotide sequence ID" value="NZ_JAQIIO010000001.1"/>
</dbReference>
<gene>
    <name evidence="1" type="ORF">O2N63_03125</name>
</gene>
<dbReference type="Proteomes" id="UP001528040">
    <property type="component" value="Unassembled WGS sequence"/>
</dbReference>
<reference evidence="1 2" key="1">
    <citation type="submission" date="2023-01" db="EMBL/GenBank/DDBJ databases">
        <authorList>
            <person name="Yoon J.-W."/>
        </authorList>
    </citation>
    <scope>NUCLEOTIDE SEQUENCE [LARGE SCALE GENOMIC DNA]</scope>
    <source>
        <strain evidence="1 2">KMU-50</strain>
    </source>
</reference>
<evidence type="ECO:0000313" key="2">
    <source>
        <dbReference type="Proteomes" id="UP001528040"/>
    </source>
</evidence>
<comment type="caution">
    <text evidence="1">The sequence shown here is derived from an EMBL/GenBank/DDBJ whole genome shotgun (WGS) entry which is preliminary data.</text>
</comment>
<accession>A0ABT4VZA9</accession>
<proteinExistence type="predicted"/>
<protein>
    <submittedName>
        <fullName evidence="1">Uncharacterized protein</fullName>
    </submittedName>
</protein>
<dbReference type="EMBL" id="JAQIIO010000001">
    <property type="protein sequence ID" value="MDA5093070.1"/>
    <property type="molecule type" value="Genomic_DNA"/>
</dbReference>
<evidence type="ECO:0000313" key="1">
    <source>
        <dbReference type="EMBL" id="MDA5093070.1"/>
    </source>
</evidence>